<dbReference type="InterPro" id="IPR013437">
    <property type="entry name" value="FtsW"/>
</dbReference>
<dbReference type="UniPathway" id="UPA00219"/>
<dbReference type="Proteomes" id="UP000244173">
    <property type="component" value="Chromosome"/>
</dbReference>
<dbReference type="GO" id="GO:0008360">
    <property type="term" value="P:regulation of cell shape"/>
    <property type="evidence" value="ECO:0007669"/>
    <property type="project" value="UniProtKB-KW"/>
</dbReference>
<comment type="similarity">
    <text evidence="14 16">Belongs to the SEDS family. FtsW subfamily.</text>
</comment>
<keyword evidence="6 16" id="KW-0808">Transferase</keyword>
<feature type="transmembrane region" description="Helical" evidence="16">
    <location>
        <begin position="21"/>
        <end position="45"/>
    </location>
</feature>
<dbReference type="PANTHER" id="PTHR30474:SF2">
    <property type="entry name" value="PEPTIDOGLYCAN GLYCOSYLTRANSFERASE FTSW-RELATED"/>
    <property type="match status" value="1"/>
</dbReference>
<dbReference type="KEGG" id="maer:DAI18_05210"/>
<evidence type="ECO:0000256" key="3">
    <source>
        <dbReference type="ARBA" id="ARBA00022475"/>
    </source>
</evidence>
<evidence type="ECO:0000256" key="10">
    <source>
        <dbReference type="ARBA" id="ARBA00022989"/>
    </source>
</evidence>
<keyword evidence="11 16" id="KW-0472">Membrane</keyword>
<sequence>MRFAFDRPTPGAPRFTAYDEALVWVIVALLAIGLVMVYSASIAYAEADADTHNRFYYLVRHSIALTVALAVGWVAFQVPTAMWQRHASRLFMLAFVMLILVLVPGIGKVVNGSRRWVSLGIMNLQPSEIMKLAACLYAADFTTRKADYMHSITKGFVPMAAAVAVTGILLLMEPDFGAFAVVAVISMGTLFLGGINWRIFAALITVGGLSAVGLVMSSPYRMERVVGFLDPWQDPYGKGYQLSHSLIAFGRGEWFGVGLGNSVEKLFYLPEAHTDFLMAVIAEEFGFVGIAVVVGLFAWLVRRAFHIGMESKKLERFFQALVAQAIGIWIGWQAFINVGVNMGLLPTKGLTLPLLSYGGSAILANCIALAILLRIDWENRLLMRGYKV</sequence>
<keyword evidence="16" id="KW-0997">Cell inner membrane</keyword>
<comment type="function">
    <text evidence="16">Peptidoglycan polymerase that is essential for cell division.</text>
</comment>
<feature type="transmembrane region" description="Helical" evidence="16">
    <location>
        <begin position="90"/>
        <end position="110"/>
    </location>
</feature>
<feature type="transmembrane region" description="Helical" evidence="16">
    <location>
        <begin position="57"/>
        <end position="78"/>
    </location>
</feature>
<dbReference type="PANTHER" id="PTHR30474">
    <property type="entry name" value="CELL CYCLE PROTEIN"/>
    <property type="match status" value="1"/>
</dbReference>
<comment type="pathway">
    <text evidence="2 16">Cell wall biogenesis; peptidoglycan biosynthesis.</text>
</comment>
<dbReference type="STRING" id="1122240.GCA_000620105_01098"/>
<evidence type="ECO:0000256" key="9">
    <source>
        <dbReference type="ARBA" id="ARBA00022984"/>
    </source>
</evidence>
<evidence type="ECO:0000256" key="8">
    <source>
        <dbReference type="ARBA" id="ARBA00022960"/>
    </source>
</evidence>
<keyword evidence="13 16" id="KW-0961">Cell wall biogenesis/degradation</keyword>
<dbReference type="PROSITE" id="PS00428">
    <property type="entry name" value="FTSW_RODA_SPOVE"/>
    <property type="match status" value="1"/>
</dbReference>
<dbReference type="InterPro" id="IPR018365">
    <property type="entry name" value="Cell_cycle_FtsW-rel_CS"/>
</dbReference>
<feature type="transmembrane region" description="Helical" evidence="16">
    <location>
        <begin position="317"/>
        <end position="335"/>
    </location>
</feature>
<dbReference type="EC" id="2.4.99.28" evidence="16"/>
<feature type="transmembrane region" description="Helical" evidence="16">
    <location>
        <begin position="176"/>
        <end position="193"/>
    </location>
</feature>
<evidence type="ECO:0000256" key="6">
    <source>
        <dbReference type="ARBA" id="ARBA00022679"/>
    </source>
</evidence>
<dbReference type="HAMAP" id="MF_00913">
    <property type="entry name" value="PGT_FtsW_proteobact"/>
    <property type="match status" value="1"/>
</dbReference>
<evidence type="ECO:0000256" key="15">
    <source>
        <dbReference type="ARBA" id="ARBA00049902"/>
    </source>
</evidence>
<dbReference type="EMBL" id="CP028519">
    <property type="protein sequence ID" value="AVY93508.1"/>
    <property type="molecule type" value="Genomic_DNA"/>
</dbReference>
<evidence type="ECO:0000256" key="12">
    <source>
        <dbReference type="ARBA" id="ARBA00023306"/>
    </source>
</evidence>
<evidence type="ECO:0000256" key="5">
    <source>
        <dbReference type="ARBA" id="ARBA00022676"/>
    </source>
</evidence>
<evidence type="ECO:0000256" key="14">
    <source>
        <dbReference type="ARBA" id="ARBA00038053"/>
    </source>
</evidence>
<protein>
    <recommendedName>
        <fullName evidence="16">Probable peptidoglycan glycosyltransferase FtsW</fullName>
        <shortName evidence="16">PGT</shortName>
        <ecNumber evidence="16">2.4.99.28</ecNumber>
    </recommendedName>
    <alternativeName>
        <fullName evidence="16">Cell division protein FtsW</fullName>
    </alternativeName>
    <alternativeName>
        <fullName evidence="16">Cell wall polymerase</fullName>
    </alternativeName>
    <alternativeName>
        <fullName evidence="16">Peptidoglycan polymerase</fullName>
        <shortName evidence="16">PG polymerase</shortName>
    </alternativeName>
</protein>
<accession>A0A2S0P7Z6</accession>
<dbReference type="InterPro" id="IPR001182">
    <property type="entry name" value="FtsW/RodA"/>
</dbReference>
<keyword evidence="9 16" id="KW-0573">Peptidoglycan synthesis</keyword>
<comment type="subcellular location">
    <subcellularLocation>
        <location evidence="16">Cell inner membrane</location>
        <topology evidence="16">Multi-pass membrane protein</topology>
    </subcellularLocation>
    <subcellularLocation>
        <location evidence="1">Cell membrane</location>
        <topology evidence="1">Multi-pass membrane protein</topology>
    </subcellularLocation>
    <text evidence="16">Localizes to the division septum.</text>
</comment>
<gene>
    <name evidence="16 17" type="primary">ftsW</name>
    <name evidence="17" type="ORF">DAI18_05210</name>
</gene>
<feature type="transmembrane region" description="Helical" evidence="16">
    <location>
        <begin position="200"/>
        <end position="220"/>
    </location>
</feature>
<evidence type="ECO:0000256" key="16">
    <source>
        <dbReference type="HAMAP-Rule" id="MF_00913"/>
    </source>
</evidence>
<dbReference type="GO" id="GO:0032153">
    <property type="term" value="C:cell division site"/>
    <property type="evidence" value="ECO:0007669"/>
    <property type="project" value="UniProtKB-UniRule"/>
</dbReference>
<name>A0A2S0P7Z6_9NEIS</name>
<evidence type="ECO:0000256" key="13">
    <source>
        <dbReference type="ARBA" id="ARBA00023316"/>
    </source>
</evidence>
<dbReference type="GO" id="GO:0005886">
    <property type="term" value="C:plasma membrane"/>
    <property type="evidence" value="ECO:0007669"/>
    <property type="project" value="UniProtKB-SubCell"/>
</dbReference>
<keyword evidence="7 16" id="KW-0812">Transmembrane</keyword>
<keyword evidence="5 16" id="KW-0328">Glycosyltransferase</keyword>
<dbReference type="Pfam" id="PF01098">
    <property type="entry name" value="FTSW_RODA_SPOVE"/>
    <property type="match status" value="1"/>
</dbReference>
<evidence type="ECO:0000256" key="2">
    <source>
        <dbReference type="ARBA" id="ARBA00004752"/>
    </source>
</evidence>
<keyword evidence="10 16" id="KW-1133">Transmembrane helix</keyword>
<proteinExistence type="inferred from homology"/>
<evidence type="ECO:0000313" key="18">
    <source>
        <dbReference type="Proteomes" id="UP000244173"/>
    </source>
</evidence>
<evidence type="ECO:0000256" key="7">
    <source>
        <dbReference type="ARBA" id="ARBA00022692"/>
    </source>
</evidence>
<dbReference type="GO" id="GO:0043093">
    <property type="term" value="P:FtsZ-dependent cytokinesis"/>
    <property type="evidence" value="ECO:0007669"/>
    <property type="project" value="UniProtKB-UniRule"/>
</dbReference>
<feature type="transmembrane region" description="Helical" evidence="16">
    <location>
        <begin position="355"/>
        <end position="375"/>
    </location>
</feature>
<comment type="catalytic activity">
    <reaction evidence="15 16">
        <text>[GlcNAc-(1-&gt;4)-Mur2Ac(oyl-L-Ala-gamma-D-Glu-L-Lys-D-Ala-D-Ala)](n)-di-trans,octa-cis-undecaprenyl diphosphate + beta-D-GlcNAc-(1-&gt;4)-Mur2Ac(oyl-L-Ala-gamma-D-Glu-L-Lys-D-Ala-D-Ala)-di-trans,octa-cis-undecaprenyl diphosphate = [GlcNAc-(1-&gt;4)-Mur2Ac(oyl-L-Ala-gamma-D-Glu-L-Lys-D-Ala-D-Ala)](n+1)-di-trans,octa-cis-undecaprenyl diphosphate + di-trans,octa-cis-undecaprenyl diphosphate + H(+)</text>
        <dbReference type="Rhea" id="RHEA:23708"/>
        <dbReference type="Rhea" id="RHEA-COMP:9602"/>
        <dbReference type="Rhea" id="RHEA-COMP:9603"/>
        <dbReference type="ChEBI" id="CHEBI:15378"/>
        <dbReference type="ChEBI" id="CHEBI:58405"/>
        <dbReference type="ChEBI" id="CHEBI:60033"/>
        <dbReference type="ChEBI" id="CHEBI:78435"/>
        <dbReference type="EC" id="2.4.99.28"/>
    </reaction>
</comment>
<dbReference type="RefSeq" id="WP_028498486.1">
    <property type="nucleotide sequence ID" value="NZ_CP028519.1"/>
</dbReference>
<dbReference type="NCBIfam" id="TIGR02614">
    <property type="entry name" value="ftsW"/>
    <property type="match status" value="1"/>
</dbReference>
<reference evidence="17 18" key="1">
    <citation type="submission" date="2018-04" db="EMBL/GenBank/DDBJ databases">
        <title>Denitrifier Microvirgula.</title>
        <authorList>
            <person name="Anderson E."/>
            <person name="Jang J."/>
            <person name="Ishii S."/>
        </authorList>
    </citation>
    <scope>NUCLEOTIDE SEQUENCE [LARGE SCALE GENOMIC DNA]</scope>
    <source>
        <strain evidence="17 18">BE2.4</strain>
    </source>
</reference>
<evidence type="ECO:0000313" key="17">
    <source>
        <dbReference type="EMBL" id="AVY93508.1"/>
    </source>
</evidence>
<keyword evidence="18" id="KW-1185">Reference proteome</keyword>
<dbReference type="AlphaFoldDB" id="A0A2S0P7Z6"/>
<dbReference type="GO" id="GO:0009252">
    <property type="term" value="P:peptidoglycan biosynthetic process"/>
    <property type="evidence" value="ECO:0007669"/>
    <property type="project" value="UniProtKB-UniRule"/>
</dbReference>
<dbReference type="GO" id="GO:0008955">
    <property type="term" value="F:peptidoglycan glycosyltransferase activity"/>
    <property type="evidence" value="ECO:0007669"/>
    <property type="project" value="UniProtKB-UniRule"/>
</dbReference>
<dbReference type="OrthoDB" id="9768187at2"/>
<feature type="transmembrane region" description="Helical" evidence="16">
    <location>
        <begin position="151"/>
        <end position="170"/>
    </location>
</feature>
<evidence type="ECO:0000256" key="4">
    <source>
        <dbReference type="ARBA" id="ARBA00022618"/>
    </source>
</evidence>
<keyword evidence="8 16" id="KW-0133">Cell shape</keyword>
<keyword evidence="4 16" id="KW-0132">Cell division</keyword>
<dbReference type="GO" id="GO:0015648">
    <property type="term" value="F:lipid-linked peptidoglycan transporter activity"/>
    <property type="evidence" value="ECO:0007669"/>
    <property type="project" value="TreeGrafter"/>
</dbReference>
<evidence type="ECO:0000256" key="1">
    <source>
        <dbReference type="ARBA" id="ARBA00004651"/>
    </source>
</evidence>
<organism evidence="17 18">
    <name type="scientific">Microvirgula aerodenitrificans</name>
    <dbReference type="NCBI Taxonomy" id="57480"/>
    <lineage>
        <taxon>Bacteria</taxon>
        <taxon>Pseudomonadati</taxon>
        <taxon>Pseudomonadota</taxon>
        <taxon>Betaproteobacteria</taxon>
        <taxon>Neisseriales</taxon>
        <taxon>Aquaspirillaceae</taxon>
        <taxon>Microvirgula</taxon>
    </lineage>
</organism>
<evidence type="ECO:0000256" key="11">
    <source>
        <dbReference type="ARBA" id="ARBA00023136"/>
    </source>
</evidence>
<keyword evidence="12 16" id="KW-0131">Cell cycle</keyword>
<keyword evidence="3 16" id="KW-1003">Cell membrane</keyword>
<dbReference type="GO" id="GO:0071555">
    <property type="term" value="P:cell wall organization"/>
    <property type="evidence" value="ECO:0007669"/>
    <property type="project" value="UniProtKB-KW"/>
</dbReference>
<feature type="transmembrane region" description="Helical" evidence="16">
    <location>
        <begin position="285"/>
        <end position="305"/>
    </location>
</feature>